<dbReference type="AlphaFoldDB" id="A0A0E9QC02"/>
<reference evidence="1" key="2">
    <citation type="journal article" date="2015" name="Fish Shellfish Immunol.">
        <title>Early steps in the European eel (Anguilla anguilla)-Vibrio vulnificus interaction in the gills: Role of the RtxA13 toxin.</title>
        <authorList>
            <person name="Callol A."/>
            <person name="Pajuelo D."/>
            <person name="Ebbesson L."/>
            <person name="Teles M."/>
            <person name="MacKenzie S."/>
            <person name="Amaro C."/>
        </authorList>
    </citation>
    <scope>NUCLEOTIDE SEQUENCE</scope>
</reference>
<evidence type="ECO:0000313" key="1">
    <source>
        <dbReference type="EMBL" id="JAH14309.1"/>
    </source>
</evidence>
<name>A0A0E9QC02_ANGAN</name>
<proteinExistence type="predicted"/>
<sequence>MCKVCIEVKYPSYHIISYHIILTHLQTSY</sequence>
<accession>A0A0E9QC02</accession>
<organism evidence="1">
    <name type="scientific">Anguilla anguilla</name>
    <name type="common">European freshwater eel</name>
    <name type="synonym">Muraena anguilla</name>
    <dbReference type="NCBI Taxonomy" id="7936"/>
    <lineage>
        <taxon>Eukaryota</taxon>
        <taxon>Metazoa</taxon>
        <taxon>Chordata</taxon>
        <taxon>Craniata</taxon>
        <taxon>Vertebrata</taxon>
        <taxon>Euteleostomi</taxon>
        <taxon>Actinopterygii</taxon>
        <taxon>Neopterygii</taxon>
        <taxon>Teleostei</taxon>
        <taxon>Anguilliformes</taxon>
        <taxon>Anguillidae</taxon>
        <taxon>Anguilla</taxon>
    </lineage>
</organism>
<protein>
    <submittedName>
        <fullName evidence="1">Uncharacterized protein</fullName>
    </submittedName>
</protein>
<reference evidence="1" key="1">
    <citation type="submission" date="2014-11" db="EMBL/GenBank/DDBJ databases">
        <authorList>
            <person name="Amaro Gonzalez C."/>
        </authorList>
    </citation>
    <scope>NUCLEOTIDE SEQUENCE</scope>
</reference>
<dbReference type="EMBL" id="GBXM01094268">
    <property type="protein sequence ID" value="JAH14309.1"/>
    <property type="molecule type" value="Transcribed_RNA"/>
</dbReference>